<keyword evidence="2" id="KW-1185">Reference proteome</keyword>
<evidence type="ECO:0000313" key="1">
    <source>
        <dbReference type="EMBL" id="KAJ4716735.1"/>
    </source>
</evidence>
<sequence length="367" mass="40578">MAATVSSPWGKPGAWALDAEEQEAELQQQEEEQKTEIADFPDLATAAATKTKKKNKGQTLSLAEFNSAKPSQLNQSRGLTYEDQIVLPTGPRQRSAEELDRSRLGGGFKNYGSSSRYGSNSFGSNRDDDSSNSRWGSSRVSNREASRESQPSRADEIDNWAAAKKPLPTVRERSGGFFDSQSKADESDSWVSNKSETTRSKFGFGGGFERKSSFDSLSRDRERDNWGKKKEESSESESERPRPKLVLQPRTAPVSDGLVNVAKPKGVNPFGEARPREEVLAEKGKDWKEIDEKLEAVRIKEEKTEASPPGRRGFGNGRGGFAESRSWRKSESDSVKSPQQSAVNGHAEEKSDEHADEKSENGHVEEN</sequence>
<evidence type="ECO:0000313" key="2">
    <source>
        <dbReference type="Proteomes" id="UP001164539"/>
    </source>
</evidence>
<gene>
    <name evidence="1" type="ORF">OWV82_011712</name>
</gene>
<organism evidence="1 2">
    <name type="scientific">Melia azedarach</name>
    <name type="common">Chinaberry tree</name>
    <dbReference type="NCBI Taxonomy" id="155640"/>
    <lineage>
        <taxon>Eukaryota</taxon>
        <taxon>Viridiplantae</taxon>
        <taxon>Streptophyta</taxon>
        <taxon>Embryophyta</taxon>
        <taxon>Tracheophyta</taxon>
        <taxon>Spermatophyta</taxon>
        <taxon>Magnoliopsida</taxon>
        <taxon>eudicotyledons</taxon>
        <taxon>Gunneridae</taxon>
        <taxon>Pentapetalae</taxon>
        <taxon>rosids</taxon>
        <taxon>malvids</taxon>
        <taxon>Sapindales</taxon>
        <taxon>Meliaceae</taxon>
        <taxon>Melia</taxon>
    </lineage>
</organism>
<reference evidence="1 2" key="1">
    <citation type="journal article" date="2023" name="Science">
        <title>Complex scaffold remodeling in plant triterpene biosynthesis.</title>
        <authorList>
            <person name="De La Pena R."/>
            <person name="Hodgson H."/>
            <person name="Liu J.C."/>
            <person name="Stephenson M.J."/>
            <person name="Martin A.C."/>
            <person name="Owen C."/>
            <person name="Harkess A."/>
            <person name="Leebens-Mack J."/>
            <person name="Jimenez L.E."/>
            <person name="Osbourn A."/>
            <person name="Sattely E.S."/>
        </authorList>
    </citation>
    <scope>NUCLEOTIDE SEQUENCE [LARGE SCALE GENOMIC DNA]</scope>
    <source>
        <strain evidence="2">cv. JPN11</strain>
        <tissue evidence="1">Leaf</tissue>
    </source>
</reference>
<dbReference type="EMBL" id="CM051399">
    <property type="protein sequence ID" value="KAJ4716735.1"/>
    <property type="molecule type" value="Genomic_DNA"/>
</dbReference>
<proteinExistence type="predicted"/>
<name>A0ACC1XZT0_MELAZ</name>
<protein>
    <submittedName>
        <fullName evidence="1">Eukaryotic translation initiation factor 4B3-like</fullName>
    </submittedName>
</protein>
<accession>A0ACC1XZT0</accession>
<dbReference type="Proteomes" id="UP001164539">
    <property type="component" value="Chromosome 6"/>
</dbReference>
<comment type="caution">
    <text evidence="1">The sequence shown here is derived from an EMBL/GenBank/DDBJ whole genome shotgun (WGS) entry which is preliminary data.</text>
</comment>